<dbReference type="InterPro" id="IPR044149">
    <property type="entry name" value="Nitrilases_CHs"/>
</dbReference>
<proteinExistence type="inferred from homology"/>
<reference evidence="3 4" key="1">
    <citation type="submission" date="2017-04" db="EMBL/GenBank/DDBJ databases">
        <authorList>
            <person name="Afonso C.L."/>
            <person name="Miller P.J."/>
            <person name="Scott M.A."/>
            <person name="Spackman E."/>
            <person name="Goraichik I."/>
            <person name="Dimitrov K.M."/>
            <person name="Suarez D.L."/>
            <person name="Swayne D.E."/>
        </authorList>
    </citation>
    <scope>NUCLEOTIDE SEQUENCE [LARGE SCALE GENOMIC DNA]</scope>
    <source>
        <strain evidence="3 4">DSM 11622</strain>
    </source>
</reference>
<dbReference type="InterPro" id="IPR036526">
    <property type="entry name" value="C-N_Hydrolase_sf"/>
</dbReference>
<organism evidence="3 4">
    <name type="scientific">Hymenobacter roseosalivarius DSM 11622</name>
    <dbReference type="NCBI Taxonomy" id="645990"/>
    <lineage>
        <taxon>Bacteria</taxon>
        <taxon>Pseudomonadati</taxon>
        <taxon>Bacteroidota</taxon>
        <taxon>Cytophagia</taxon>
        <taxon>Cytophagales</taxon>
        <taxon>Hymenobacteraceae</taxon>
        <taxon>Hymenobacter</taxon>
    </lineage>
</organism>
<evidence type="ECO:0000313" key="4">
    <source>
        <dbReference type="Proteomes" id="UP000192266"/>
    </source>
</evidence>
<sequence>MTDASTRTPPGKPAARDALGLVDLRDLPAELEPAGELRGNPDAVVLSGGSVIIGPDGAILAGPVYDVETILTAEIDLARIPEEQLTLDVTGHYARPDVFGPA</sequence>
<feature type="domain" description="CN hydrolase" evidence="2">
    <location>
        <begin position="40"/>
        <end position="80"/>
    </location>
</feature>
<name>A0A1W1W365_9BACT</name>
<dbReference type="Gene3D" id="3.60.110.10">
    <property type="entry name" value="Carbon-nitrogen hydrolase"/>
    <property type="match status" value="1"/>
</dbReference>
<gene>
    <name evidence="3" type="ORF">SAMN00120144_0253</name>
</gene>
<dbReference type="STRING" id="645990.SAMN00120144_0253"/>
<dbReference type="PANTHER" id="PTHR46044">
    <property type="entry name" value="NITRILASE"/>
    <property type="match status" value="1"/>
</dbReference>
<dbReference type="SUPFAM" id="SSF56317">
    <property type="entry name" value="Carbon-nitrogen hydrolase"/>
    <property type="match status" value="1"/>
</dbReference>
<dbReference type="AlphaFoldDB" id="A0A1W1W365"/>
<evidence type="ECO:0000259" key="2">
    <source>
        <dbReference type="Pfam" id="PF00795"/>
    </source>
</evidence>
<dbReference type="InterPro" id="IPR003010">
    <property type="entry name" value="C-N_Hydrolase"/>
</dbReference>
<dbReference type="Pfam" id="PF00795">
    <property type="entry name" value="CN_hydrolase"/>
    <property type="match status" value="1"/>
</dbReference>
<dbReference type="OrthoDB" id="9811121at2"/>
<accession>A0A1W1W365</accession>
<evidence type="ECO:0000256" key="1">
    <source>
        <dbReference type="ARBA" id="ARBA00008129"/>
    </source>
</evidence>
<dbReference type="EMBL" id="FWWW01000091">
    <property type="protein sequence ID" value="SMB99544.1"/>
    <property type="molecule type" value="Genomic_DNA"/>
</dbReference>
<evidence type="ECO:0000313" key="3">
    <source>
        <dbReference type="EMBL" id="SMB99544.1"/>
    </source>
</evidence>
<dbReference type="PANTHER" id="PTHR46044:SF1">
    <property type="entry name" value="CN HYDROLASE DOMAIN-CONTAINING PROTEIN"/>
    <property type="match status" value="1"/>
</dbReference>
<dbReference type="RefSeq" id="WP_084447301.1">
    <property type="nucleotide sequence ID" value="NZ_FWWW01000091.1"/>
</dbReference>
<keyword evidence="4" id="KW-1185">Reference proteome</keyword>
<comment type="similarity">
    <text evidence="1">Belongs to the carbon-nitrogen hydrolase superfamily. Nitrilase family.</text>
</comment>
<dbReference type="Proteomes" id="UP000192266">
    <property type="component" value="Unassembled WGS sequence"/>
</dbReference>
<protein>
    <recommendedName>
        <fullName evidence="2">CN hydrolase domain-containing protein</fullName>
    </recommendedName>
</protein>
<dbReference type="GO" id="GO:0003824">
    <property type="term" value="F:catalytic activity"/>
    <property type="evidence" value="ECO:0007669"/>
    <property type="project" value="InterPro"/>
</dbReference>